<dbReference type="RefSeq" id="WP_170094602.1">
    <property type="nucleotide sequence ID" value="NZ_WOYG01000001.1"/>
</dbReference>
<accession>A0A847UEQ3</accession>
<reference evidence="3" key="1">
    <citation type="submission" date="2019-12" db="EMBL/GenBank/DDBJ databases">
        <title>Whole-genome sequence of Halomicrobium mukohataei pws1.</title>
        <authorList>
            <person name="Verma D.K."/>
            <person name="Gopal K."/>
            <person name="Prasad E.S."/>
        </authorList>
    </citation>
    <scope>NUCLEOTIDE SEQUENCE</scope>
    <source>
        <strain evidence="3">Pws1</strain>
    </source>
</reference>
<protein>
    <submittedName>
        <fullName evidence="3">Fosmidomycin resistance protein</fullName>
    </submittedName>
</protein>
<feature type="domain" description="VOC" evidence="2">
    <location>
        <begin position="121"/>
        <end position="228"/>
    </location>
</feature>
<feature type="compositionally biased region" description="Basic and acidic residues" evidence="1">
    <location>
        <begin position="206"/>
        <end position="220"/>
    </location>
</feature>
<name>A0A847UEQ3_9EURY</name>
<dbReference type="EMBL" id="WOYG01000001">
    <property type="protein sequence ID" value="NLV10976.1"/>
    <property type="molecule type" value="Genomic_DNA"/>
</dbReference>
<dbReference type="InterPro" id="IPR004360">
    <property type="entry name" value="Glyas_Fos-R_dOase_dom"/>
</dbReference>
<dbReference type="InterPro" id="IPR037523">
    <property type="entry name" value="VOC_core"/>
</dbReference>
<organism evidence="3 4">
    <name type="scientific">Halomicrobium mukohataei</name>
    <dbReference type="NCBI Taxonomy" id="57705"/>
    <lineage>
        <taxon>Archaea</taxon>
        <taxon>Methanobacteriati</taxon>
        <taxon>Methanobacteriota</taxon>
        <taxon>Stenosarchaea group</taxon>
        <taxon>Halobacteria</taxon>
        <taxon>Halobacteriales</taxon>
        <taxon>Haloarculaceae</taxon>
        <taxon>Halomicrobium</taxon>
    </lineage>
</organism>
<dbReference type="OrthoDB" id="304574at2157"/>
<proteinExistence type="predicted"/>
<dbReference type="PANTHER" id="PTHR21366">
    <property type="entry name" value="GLYOXALASE FAMILY PROTEIN"/>
    <property type="match status" value="1"/>
</dbReference>
<comment type="caution">
    <text evidence="3">The sequence shown here is derived from an EMBL/GenBank/DDBJ whole genome shotgun (WGS) entry which is preliminary data.</text>
</comment>
<dbReference type="Pfam" id="PF00903">
    <property type="entry name" value="Glyoxalase"/>
    <property type="match status" value="1"/>
</dbReference>
<dbReference type="Gene3D" id="3.10.180.10">
    <property type="entry name" value="2,3-Dihydroxybiphenyl 1,2-Dioxygenase, domain 1"/>
    <property type="match status" value="2"/>
</dbReference>
<dbReference type="InterPro" id="IPR029068">
    <property type="entry name" value="Glyas_Bleomycin-R_OHBP_Dase"/>
</dbReference>
<gene>
    <name evidence="3" type="ORF">GOC74_13690</name>
</gene>
<feature type="domain" description="VOC" evidence="2">
    <location>
        <begin position="4"/>
        <end position="112"/>
    </location>
</feature>
<dbReference type="AlphaFoldDB" id="A0A847UEQ3"/>
<sequence length="228" mass="25307">MVGAPRHLTLEVKYLDRAREFYGSVLDLPVREDGADEVGFGAGEATLWIRTPGAVPRGGLHTHYALSISRAASDDWYERLDRRLTVEEHRFGDDRSLYCYDPDGNCVELAETVDTGDGVVGLFEVVLEVEALDTAVEFYRTLGFEVVDRGDQRRRVRLTTGSVDLELWEPQLGLADARGGVHVDWGIEAAAPRTAAERVRETARSVEHVDGGSRLRDPDGHSLTLFEP</sequence>
<dbReference type="PANTHER" id="PTHR21366:SF22">
    <property type="entry name" value="VOC DOMAIN-CONTAINING PROTEIN"/>
    <property type="match status" value="1"/>
</dbReference>
<evidence type="ECO:0000256" key="1">
    <source>
        <dbReference type="SAM" id="MobiDB-lite"/>
    </source>
</evidence>
<dbReference type="SUPFAM" id="SSF54593">
    <property type="entry name" value="Glyoxalase/Bleomycin resistance protein/Dihydroxybiphenyl dioxygenase"/>
    <property type="match status" value="2"/>
</dbReference>
<evidence type="ECO:0000313" key="4">
    <source>
        <dbReference type="Proteomes" id="UP000608662"/>
    </source>
</evidence>
<dbReference type="InterPro" id="IPR050383">
    <property type="entry name" value="GlyoxalaseI/FosfomycinResist"/>
</dbReference>
<evidence type="ECO:0000259" key="2">
    <source>
        <dbReference type="PROSITE" id="PS51819"/>
    </source>
</evidence>
<evidence type="ECO:0000313" key="3">
    <source>
        <dbReference type="EMBL" id="NLV10976.1"/>
    </source>
</evidence>
<dbReference type="CDD" id="cd06587">
    <property type="entry name" value="VOC"/>
    <property type="match status" value="1"/>
</dbReference>
<dbReference type="PROSITE" id="PS51819">
    <property type="entry name" value="VOC"/>
    <property type="match status" value="2"/>
</dbReference>
<dbReference type="Proteomes" id="UP000608662">
    <property type="component" value="Unassembled WGS sequence"/>
</dbReference>
<feature type="region of interest" description="Disordered" evidence="1">
    <location>
        <begin position="206"/>
        <end position="228"/>
    </location>
</feature>